<feature type="domain" description="PIN" evidence="1">
    <location>
        <begin position="44"/>
        <end position="130"/>
    </location>
</feature>
<proteinExistence type="predicted"/>
<evidence type="ECO:0000313" key="2">
    <source>
        <dbReference type="EMBL" id="WAL61795.1"/>
    </source>
</evidence>
<dbReference type="Pfam" id="PF01850">
    <property type="entry name" value="PIN"/>
    <property type="match status" value="1"/>
</dbReference>
<sequence>MQVCIMRIYFDMCSLQRPLDTKTQIRVAVEAEAILNVIGLWEAGQFELVSSQALMFEAEQITPSPRKAYVLEVLSKANLFLQPNKQIEERAQVFVNSGIKPLDALHLAFSVEAEVDYFCTCDDRFLRRAKEVDTLQTKVVSPLELITELSQ</sequence>
<reference evidence="2" key="1">
    <citation type="submission" date="2022-12" db="EMBL/GenBank/DDBJ databases">
        <title>Polyphasic identification of a Novel Hot-Spring Cyanobacterium Ocullathermofonsia sinensis gen nov. sp. nov. and Genomic Insights on its Adaptations to the Thermal Habitat.</title>
        <authorList>
            <person name="Daroch M."/>
            <person name="Tang J."/>
            <person name="Jiang Y."/>
        </authorList>
    </citation>
    <scope>NUCLEOTIDE SEQUENCE</scope>
    <source>
        <strain evidence="2">PKUAC-SCTA174</strain>
    </source>
</reference>
<evidence type="ECO:0000259" key="1">
    <source>
        <dbReference type="Pfam" id="PF01850"/>
    </source>
</evidence>
<dbReference type="InterPro" id="IPR002716">
    <property type="entry name" value="PIN_dom"/>
</dbReference>
<dbReference type="KEGG" id="tsin:OXH18_07375"/>
<dbReference type="RefSeq" id="WP_268611839.1">
    <property type="nucleotide sequence ID" value="NZ_CP113797.1"/>
</dbReference>
<dbReference type="InterPro" id="IPR029060">
    <property type="entry name" value="PIN-like_dom_sf"/>
</dbReference>
<name>A0A9E8ZEC4_9CYAN</name>
<gene>
    <name evidence="2" type="ORF">OXH18_07375</name>
</gene>
<evidence type="ECO:0000313" key="3">
    <source>
        <dbReference type="Proteomes" id="UP001163152"/>
    </source>
</evidence>
<keyword evidence="3" id="KW-1185">Reference proteome</keyword>
<dbReference type="AlphaFoldDB" id="A0A9E8ZEC4"/>
<protein>
    <submittedName>
        <fullName evidence="2">PIN domain-containing protein</fullName>
    </submittedName>
</protein>
<dbReference type="Proteomes" id="UP001163152">
    <property type="component" value="Chromosome"/>
</dbReference>
<dbReference type="EMBL" id="CP113797">
    <property type="protein sequence ID" value="WAL61795.1"/>
    <property type="molecule type" value="Genomic_DNA"/>
</dbReference>
<dbReference type="SUPFAM" id="SSF88723">
    <property type="entry name" value="PIN domain-like"/>
    <property type="match status" value="1"/>
</dbReference>
<accession>A0A9E8ZEC4</accession>
<organism evidence="2 3">
    <name type="scientific">Thermocoleostomius sinensis A174</name>
    <dbReference type="NCBI Taxonomy" id="2016057"/>
    <lineage>
        <taxon>Bacteria</taxon>
        <taxon>Bacillati</taxon>
        <taxon>Cyanobacteriota</taxon>
        <taxon>Cyanophyceae</taxon>
        <taxon>Oculatellales</taxon>
        <taxon>Oculatellaceae</taxon>
        <taxon>Thermocoleostomius</taxon>
    </lineage>
</organism>